<accession>W9VJC7</accession>
<comment type="caution">
    <text evidence="2">The sequence shown here is derived from an EMBL/GenBank/DDBJ whole genome shotgun (WGS) entry which is preliminary data.</text>
</comment>
<dbReference type="eggNOG" id="ENOG5031A2G">
    <property type="taxonomic scope" value="Bacteria"/>
</dbReference>
<sequence>MIKSIPGISIPGAFLFLLLGILVLQWRSWPPPASEPSEGESRVPVAAPDSSTSTDPSLIDRLSYLDDKEHYAIVMERPLFRPDRRPLPPDDPESEAPSGPDMSLELGNLDLTAVLITPSLTSAWIKDPAQPKLQRLRIGDDYAGWSVREIQEDRVLLERQGERHALILRDYSKTPPSSTTTVPAKQRPRPIRARKRPDMPSRK</sequence>
<dbReference type="AlphaFoldDB" id="W9VJC7"/>
<name>W9VJC7_9GAMM</name>
<feature type="compositionally biased region" description="Basic residues" evidence="1">
    <location>
        <begin position="186"/>
        <end position="195"/>
    </location>
</feature>
<dbReference type="STRING" id="1249627.D779_0858"/>
<dbReference type="RefSeq" id="WP_043747928.1">
    <property type="nucleotide sequence ID" value="NZ_AONC01000002.1"/>
</dbReference>
<evidence type="ECO:0000313" key="3">
    <source>
        <dbReference type="Proteomes" id="UP000019460"/>
    </source>
</evidence>
<evidence type="ECO:0000313" key="2">
    <source>
        <dbReference type="EMBL" id="EXJ17106.1"/>
    </source>
</evidence>
<evidence type="ECO:0008006" key="4">
    <source>
        <dbReference type="Google" id="ProtNLM"/>
    </source>
</evidence>
<evidence type="ECO:0000256" key="1">
    <source>
        <dbReference type="SAM" id="MobiDB-lite"/>
    </source>
</evidence>
<feature type="region of interest" description="Disordered" evidence="1">
    <location>
        <begin position="33"/>
        <end position="58"/>
    </location>
</feature>
<gene>
    <name evidence="2" type="ORF">D779_0858</name>
</gene>
<keyword evidence="3" id="KW-1185">Reference proteome</keyword>
<feature type="region of interest" description="Disordered" evidence="1">
    <location>
        <begin position="81"/>
        <end position="104"/>
    </location>
</feature>
<reference evidence="2 3" key="1">
    <citation type="submission" date="2012-11" db="EMBL/GenBank/DDBJ databases">
        <title>Genome assembly of Thiorhodococcus sp. AK35.</title>
        <authorList>
            <person name="Nupur N."/>
            <person name="Khatri I."/>
            <person name="Subramanian S."/>
            <person name="Pinnaka A."/>
        </authorList>
    </citation>
    <scope>NUCLEOTIDE SEQUENCE [LARGE SCALE GENOMIC DNA]</scope>
    <source>
        <strain evidence="2 3">AK35</strain>
    </source>
</reference>
<organism evidence="2 3">
    <name type="scientific">Imhoffiella purpurea</name>
    <dbReference type="NCBI Taxonomy" id="1249627"/>
    <lineage>
        <taxon>Bacteria</taxon>
        <taxon>Pseudomonadati</taxon>
        <taxon>Pseudomonadota</taxon>
        <taxon>Gammaproteobacteria</taxon>
        <taxon>Chromatiales</taxon>
        <taxon>Chromatiaceae</taxon>
        <taxon>Imhoffiella</taxon>
    </lineage>
</organism>
<protein>
    <recommendedName>
        <fullName evidence="4">Type II secretion system protein GspC N-terminal domain-containing protein</fullName>
    </recommendedName>
</protein>
<proteinExistence type="predicted"/>
<dbReference type="Proteomes" id="UP000019460">
    <property type="component" value="Unassembled WGS sequence"/>
</dbReference>
<dbReference type="Gene3D" id="2.30.30.830">
    <property type="match status" value="1"/>
</dbReference>
<dbReference type="EMBL" id="AONC01000002">
    <property type="protein sequence ID" value="EXJ17106.1"/>
    <property type="molecule type" value="Genomic_DNA"/>
</dbReference>
<feature type="region of interest" description="Disordered" evidence="1">
    <location>
        <begin position="167"/>
        <end position="203"/>
    </location>
</feature>